<sequence length="152" mass="17131">MCMNSPVFCRPCRVKSFTSITIYLCEMWEDDRAANRTLHLADFKATRFEDIKKRLLALNHEAVDIDAIRDLPEVLVAKPISDRAWTCSSQAIILEVQLSAVLATHARARSILPRWNGLRNLCETTLELHNGPHHAHEKPVHADVGATVCHSP</sequence>
<keyword evidence="2" id="KW-1185">Reference proteome</keyword>
<reference evidence="1" key="2">
    <citation type="journal article" date="2022" name="New Phytol.">
        <title>Evolutionary transition to the ectomycorrhizal habit in the genomes of a hyperdiverse lineage of mushroom-forming fungi.</title>
        <authorList>
            <person name="Looney B."/>
            <person name="Miyauchi S."/>
            <person name="Morin E."/>
            <person name="Drula E."/>
            <person name="Courty P.E."/>
            <person name="Kohler A."/>
            <person name="Kuo A."/>
            <person name="LaButti K."/>
            <person name="Pangilinan J."/>
            <person name="Lipzen A."/>
            <person name="Riley R."/>
            <person name="Andreopoulos W."/>
            <person name="He G."/>
            <person name="Johnson J."/>
            <person name="Nolan M."/>
            <person name="Tritt A."/>
            <person name="Barry K.W."/>
            <person name="Grigoriev I.V."/>
            <person name="Nagy L.G."/>
            <person name="Hibbett D."/>
            <person name="Henrissat B."/>
            <person name="Matheny P.B."/>
            <person name="Labbe J."/>
            <person name="Martin F.M."/>
        </authorList>
    </citation>
    <scope>NUCLEOTIDE SEQUENCE</scope>
    <source>
        <strain evidence="1">FP105234-sp</strain>
    </source>
</reference>
<dbReference type="Proteomes" id="UP000814033">
    <property type="component" value="Unassembled WGS sequence"/>
</dbReference>
<protein>
    <submittedName>
        <fullName evidence="1">Uncharacterized protein</fullName>
    </submittedName>
</protein>
<evidence type="ECO:0000313" key="1">
    <source>
        <dbReference type="EMBL" id="KAI0044431.1"/>
    </source>
</evidence>
<evidence type="ECO:0000313" key="2">
    <source>
        <dbReference type="Proteomes" id="UP000814033"/>
    </source>
</evidence>
<comment type="caution">
    <text evidence="1">The sequence shown here is derived from an EMBL/GenBank/DDBJ whole genome shotgun (WGS) entry which is preliminary data.</text>
</comment>
<name>A0ACB8RLA8_9AGAM</name>
<dbReference type="EMBL" id="MU275983">
    <property type="protein sequence ID" value="KAI0044431.1"/>
    <property type="molecule type" value="Genomic_DNA"/>
</dbReference>
<gene>
    <name evidence="1" type="ORF">FA95DRAFT_1597393</name>
</gene>
<accession>A0ACB8RLA8</accession>
<reference evidence="1" key="1">
    <citation type="submission" date="2021-02" db="EMBL/GenBank/DDBJ databases">
        <authorList>
            <consortium name="DOE Joint Genome Institute"/>
            <person name="Ahrendt S."/>
            <person name="Looney B.P."/>
            <person name="Miyauchi S."/>
            <person name="Morin E."/>
            <person name="Drula E."/>
            <person name="Courty P.E."/>
            <person name="Chicoki N."/>
            <person name="Fauchery L."/>
            <person name="Kohler A."/>
            <person name="Kuo A."/>
            <person name="Labutti K."/>
            <person name="Pangilinan J."/>
            <person name="Lipzen A."/>
            <person name="Riley R."/>
            <person name="Andreopoulos W."/>
            <person name="He G."/>
            <person name="Johnson J."/>
            <person name="Barry K.W."/>
            <person name="Grigoriev I.V."/>
            <person name="Nagy L."/>
            <person name="Hibbett D."/>
            <person name="Henrissat B."/>
            <person name="Matheny P.B."/>
            <person name="Labbe J."/>
            <person name="Martin F."/>
        </authorList>
    </citation>
    <scope>NUCLEOTIDE SEQUENCE</scope>
    <source>
        <strain evidence="1">FP105234-sp</strain>
    </source>
</reference>
<proteinExistence type="predicted"/>
<organism evidence="1 2">
    <name type="scientific">Auriscalpium vulgare</name>
    <dbReference type="NCBI Taxonomy" id="40419"/>
    <lineage>
        <taxon>Eukaryota</taxon>
        <taxon>Fungi</taxon>
        <taxon>Dikarya</taxon>
        <taxon>Basidiomycota</taxon>
        <taxon>Agaricomycotina</taxon>
        <taxon>Agaricomycetes</taxon>
        <taxon>Russulales</taxon>
        <taxon>Auriscalpiaceae</taxon>
        <taxon>Auriscalpium</taxon>
    </lineage>
</organism>